<evidence type="ECO:0000256" key="1">
    <source>
        <dbReference type="ARBA" id="ARBA00005868"/>
    </source>
</evidence>
<dbReference type="GO" id="GO:0019843">
    <property type="term" value="F:rRNA binding"/>
    <property type="evidence" value="ECO:0007669"/>
    <property type="project" value="UniProtKB-KW"/>
</dbReference>
<accession>W8VRP1</accession>
<evidence type="ECO:0000256" key="3">
    <source>
        <dbReference type="ARBA" id="ARBA00022555"/>
    </source>
</evidence>
<evidence type="ECO:0000256" key="11">
    <source>
        <dbReference type="ARBA" id="ARBA00022917"/>
    </source>
</evidence>
<dbReference type="HOGENOM" id="CLU_000604_36_0_10"/>
<dbReference type="PANTHER" id="PTHR42855:SF1">
    <property type="entry name" value="ABC TRANSPORTER DOMAIN-CONTAINING PROTEIN"/>
    <property type="match status" value="1"/>
</dbReference>
<dbReference type="InterPro" id="IPR027417">
    <property type="entry name" value="P-loop_NTPase"/>
</dbReference>
<dbReference type="GO" id="GO:0006417">
    <property type="term" value="P:regulation of translation"/>
    <property type="evidence" value="ECO:0007669"/>
    <property type="project" value="UniProtKB-KW"/>
</dbReference>
<evidence type="ECO:0000256" key="12">
    <source>
        <dbReference type="SAM" id="MobiDB-lite"/>
    </source>
</evidence>
<feature type="region of interest" description="Disordered" evidence="12">
    <location>
        <begin position="540"/>
        <end position="563"/>
    </location>
</feature>
<dbReference type="InterPro" id="IPR003593">
    <property type="entry name" value="AAA+_ATPase"/>
</dbReference>
<dbReference type="Pfam" id="PF16326">
    <property type="entry name" value="ABC_tran_CTD"/>
    <property type="match status" value="1"/>
</dbReference>
<protein>
    <submittedName>
        <fullName evidence="14">ATPase components of ABC transporters with duplicated ATPase domains</fullName>
    </submittedName>
</protein>
<dbReference type="InterPro" id="IPR032781">
    <property type="entry name" value="ABC_tran_Xtn"/>
</dbReference>
<evidence type="ECO:0000259" key="13">
    <source>
        <dbReference type="PROSITE" id="PS50893"/>
    </source>
</evidence>
<dbReference type="FunFam" id="3.40.50.300:FF:000011">
    <property type="entry name" value="Putative ABC transporter ATP-binding component"/>
    <property type="match status" value="1"/>
</dbReference>
<keyword evidence="7" id="KW-0378">Hydrolase</keyword>
<dbReference type="Gene3D" id="3.40.50.300">
    <property type="entry name" value="P-loop containing nucleotide triphosphate hydrolases"/>
    <property type="match status" value="2"/>
</dbReference>
<dbReference type="InterPro" id="IPR032524">
    <property type="entry name" value="ABC_tran_C"/>
</dbReference>
<evidence type="ECO:0000256" key="6">
    <source>
        <dbReference type="ARBA" id="ARBA00022741"/>
    </source>
</evidence>
<feature type="domain" description="ABC transporter" evidence="13">
    <location>
        <begin position="4"/>
        <end position="248"/>
    </location>
</feature>
<keyword evidence="15" id="KW-1185">Reference proteome</keyword>
<dbReference type="PANTHER" id="PTHR42855">
    <property type="entry name" value="ABC TRANSPORTER ATP-BINDING SUBUNIT"/>
    <property type="match status" value="1"/>
</dbReference>
<dbReference type="FunFam" id="3.40.50.300:FF:000183">
    <property type="entry name" value="ABC transporter ATP-binding protein yjjK"/>
    <property type="match status" value="1"/>
</dbReference>
<evidence type="ECO:0000313" key="15">
    <source>
        <dbReference type="Proteomes" id="UP000031760"/>
    </source>
</evidence>
<evidence type="ECO:0000256" key="9">
    <source>
        <dbReference type="ARBA" id="ARBA00022845"/>
    </source>
</evidence>
<dbReference type="SUPFAM" id="SSF52540">
    <property type="entry name" value="P-loop containing nucleoside triphosphate hydrolases"/>
    <property type="match status" value="2"/>
</dbReference>
<dbReference type="STRING" id="1454201.NMS_1716"/>
<dbReference type="Pfam" id="PF00005">
    <property type="entry name" value="ABC_tran"/>
    <property type="match status" value="2"/>
</dbReference>
<keyword evidence="2" id="KW-0963">Cytoplasm</keyword>
<dbReference type="InterPro" id="IPR037118">
    <property type="entry name" value="Val-tRNA_synth_C_sf"/>
</dbReference>
<dbReference type="GO" id="GO:0006412">
    <property type="term" value="P:translation"/>
    <property type="evidence" value="ECO:0007669"/>
    <property type="project" value="UniProtKB-KW"/>
</dbReference>
<dbReference type="SMART" id="SM00382">
    <property type="entry name" value="AAA"/>
    <property type="match status" value="2"/>
</dbReference>
<keyword evidence="5" id="KW-0677">Repeat</keyword>
<evidence type="ECO:0000256" key="5">
    <source>
        <dbReference type="ARBA" id="ARBA00022737"/>
    </source>
</evidence>
<reference evidence="14 15" key="1">
    <citation type="journal article" date="2014" name="Proc. Natl. Acad. Sci. U.S.A.">
        <title>Functional characterization of flavobacteria rhodopsins reveals a unique class of light-driven chloride pump in bacteria.</title>
        <authorList>
            <person name="Yoshizawa S."/>
            <person name="Kumagai Y."/>
            <person name="Kim H."/>
            <person name="Ogura Y."/>
            <person name="Hayashi T."/>
            <person name="Iwasaki W."/>
            <person name="DeLong E.F."/>
            <person name="Kogure K."/>
        </authorList>
    </citation>
    <scope>NUCLEOTIDE SEQUENCE [LARGE SCALE GENOMIC DNA]</scope>
    <source>
        <strain evidence="14 15">S1-08</strain>
    </source>
</reference>
<keyword evidence="8" id="KW-0067">ATP-binding</keyword>
<dbReference type="KEGG" id="nmf:NMS_1716"/>
<dbReference type="Gene3D" id="1.10.287.380">
    <property type="entry name" value="Valyl-tRNA synthetase, C-terminal domain"/>
    <property type="match status" value="1"/>
</dbReference>
<dbReference type="GO" id="GO:0005524">
    <property type="term" value="F:ATP binding"/>
    <property type="evidence" value="ECO:0007669"/>
    <property type="project" value="UniProtKB-KW"/>
</dbReference>
<dbReference type="PROSITE" id="PS00211">
    <property type="entry name" value="ABC_TRANSPORTER_1"/>
    <property type="match status" value="1"/>
</dbReference>
<dbReference type="InterPro" id="IPR003439">
    <property type="entry name" value="ABC_transporter-like_ATP-bd"/>
</dbReference>
<dbReference type="GO" id="GO:0003677">
    <property type="term" value="F:DNA binding"/>
    <property type="evidence" value="ECO:0007669"/>
    <property type="project" value="InterPro"/>
</dbReference>
<comment type="similarity">
    <text evidence="1">Belongs to the ABC transporter superfamily. ABCF family. Translational throttle EttA subfamily.</text>
</comment>
<dbReference type="OrthoDB" id="1521973at2"/>
<dbReference type="PROSITE" id="PS50893">
    <property type="entry name" value="ABC_TRANSPORTER_2"/>
    <property type="match status" value="2"/>
</dbReference>
<evidence type="ECO:0000256" key="4">
    <source>
        <dbReference type="ARBA" id="ARBA00022730"/>
    </source>
</evidence>
<keyword evidence="4" id="KW-0699">rRNA-binding</keyword>
<dbReference type="AlphaFoldDB" id="W8VRP1"/>
<evidence type="ECO:0000256" key="2">
    <source>
        <dbReference type="ARBA" id="ARBA00022490"/>
    </source>
</evidence>
<keyword evidence="6" id="KW-0547">Nucleotide-binding</keyword>
<dbReference type="GO" id="GO:0016887">
    <property type="term" value="F:ATP hydrolysis activity"/>
    <property type="evidence" value="ECO:0007669"/>
    <property type="project" value="InterPro"/>
</dbReference>
<proteinExistence type="inferred from homology"/>
<evidence type="ECO:0000313" key="14">
    <source>
        <dbReference type="EMBL" id="BAO55725.1"/>
    </source>
</evidence>
<dbReference type="Proteomes" id="UP000031760">
    <property type="component" value="Chromosome"/>
</dbReference>
<organism evidence="14 15">
    <name type="scientific">Nonlabens marinus S1-08</name>
    <dbReference type="NCBI Taxonomy" id="1454201"/>
    <lineage>
        <taxon>Bacteria</taxon>
        <taxon>Pseudomonadati</taxon>
        <taxon>Bacteroidota</taxon>
        <taxon>Flavobacteriia</taxon>
        <taxon>Flavobacteriales</taxon>
        <taxon>Flavobacteriaceae</taxon>
        <taxon>Nonlabens</taxon>
    </lineage>
</organism>
<evidence type="ECO:0000256" key="10">
    <source>
        <dbReference type="ARBA" id="ARBA00022884"/>
    </source>
</evidence>
<keyword evidence="10" id="KW-0694">RNA-binding</keyword>
<name>W8VRP1_9FLAO</name>
<sequence length="625" mass="71934">MNYISVENVSRAFADKALFENVSLGINQGQKIGFVAKNGYGKTSLLNIIAGKEQPDSGSVNRRNDLRMAFLSQEPDLNQEQTIEEVILASDIPTIQIIARYEKAMENMDDADAYQKAFDQMESHNAWDFETKYKQILSKLKLDNLSQKVGKLSGGQKKRIAMAIALLSDPQLLIMDEPTNHLDLEMIEWLEEYFKQEDYTILMVTHDRYFLDRVCNEIIELDNGNLYTYKGNYSYYVEKKEERLEIEQTTQEKAQQLYKKELQWMRRQPKARTTKSKSRIDDFYTIKEAAFNRRQEHQVELEINMQRMGTKVVELHKISKSFGDKNLIENFDYNFQRGERVGIIGKNGTGKSTFLNIINGDLAPDTGKVTIGETVKIGYYTQSGINIKPGQKVIDVVKEYGEYIPLNKGKIISASQLLERFLFDNKKKHDFVEKLSGGERKRLYLCTILIQNPNFLILDEPTNDLDIPTLNVLENFLMDFPGCIVVVSHDRYFMDKIVDHLLVFNQSGEITDFPGNYSDFRAYVGTTDIALEKETVKAPEVKAAPKPEKKTAPAGISREDQKELSRLENKIKQLEVDRKKLQDSFLDESIDPETMTENSIKLGAVKEELEEKEMEWLELTERLGV</sequence>
<dbReference type="InterPro" id="IPR051309">
    <property type="entry name" value="ABCF_ATPase"/>
</dbReference>
<dbReference type="CDD" id="cd03221">
    <property type="entry name" value="ABCF_EF-3"/>
    <property type="match status" value="2"/>
</dbReference>
<keyword evidence="11" id="KW-0648">Protein biosynthesis</keyword>
<dbReference type="InterPro" id="IPR017871">
    <property type="entry name" value="ABC_transporter-like_CS"/>
</dbReference>
<gene>
    <name evidence="14" type="ORF">NMS_1716</name>
</gene>
<dbReference type="EMBL" id="AP014548">
    <property type="protein sequence ID" value="BAO55725.1"/>
    <property type="molecule type" value="Genomic_DNA"/>
</dbReference>
<keyword evidence="9" id="KW-0810">Translation regulation</keyword>
<dbReference type="RefSeq" id="WP_041496276.1">
    <property type="nucleotide sequence ID" value="NZ_AP014548.1"/>
</dbReference>
<keyword evidence="3" id="KW-0820">tRNA-binding</keyword>
<evidence type="ECO:0000256" key="7">
    <source>
        <dbReference type="ARBA" id="ARBA00022801"/>
    </source>
</evidence>
<feature type="domain" description="ABC transporter" evidence="13">
    <location>
        <begin position="313"/>
        <end position="531"/>
    </location>
</feature>
<evidence type="ECO:0000256" key="8">
    <source>
        <dbReference type="ARBA" id="ARBA00022840"/>
    </source>
</evidence>
<dbReference type="Pfam" id="PF12848">
    <property type="entry name" value="ABC_tran_Xtn"/>
    <property type="match status" value="1"/>
</dbReference>
<dbReference type="GO" id="GO:0000049">
    <property type="term" value="F:tRNA binding"/>
    <property type="evidence" value="ECO:0007669"/>
    <property type="project" value="UniProtKB-KW"/>
</dbReference>